<dbReference type="OrthoDB" id="2957438at2"/>
<name>A0A7X2Z1M7_9BACL</name>
<keyword evidence="6 8" id="KW-1133">Transmembrane helix</keyword>
<dbReference type="Pfam" id="PF03845">
    <property type="entry name" value="Spore_permease"/>
    <property type="match status" value="1"/>
</dbReference>
<evidence type="ECO:0000313" key="10">
    <source>
        <dbReference type="Proteomes" id="UP000447876"/>
    </source>
</evidence>
<feature type="transmembrane region" description="Helical" evidence="8">
    <location>
        <begin position="144"/>
        <end position="161"/>
    </location>
</feature>
<evidence type="ECO:0000313" key="9">
    <source>
        <dbReference type="EMBL" id="MUG45939.1"/>
    </source>
</evidence>
<keyword evidence="5 8" id="KW-0812">Transmembrane</keyword>
<sequence>MTEKLSPFHATILIYMTQIGMGLFTLPRLLAEQFGTNGWLMLPIAFLLSTLNILLIAVVYHLAKGRSLFEILEQSIPKFILYPFYWILIGIWSVTGCLIAKYYIIVFQMVAYPTANPTIFKFIVDVLLFFLIIKGIYNIAKAATIFHWLTVPLLLLMLFYFRDFDWARLTPFAFRDHHMSVSGALNLYFNFIGFELGLLLFPYINRKTKLIKSLLVSNTMVTIVYIYVTFIAFGFYGYKHLSTIQFPILNILAYVQLPFVQGTENLFYGFFLFSILITAGMYLWAALETTQTMIRAPKKLLALILVIAVFSIALVPDTLVEVMNWSSNLGYLATGIAIVFPILLIILLLTQRIRGEIT</sequence>
<keyword evidence="4" id="KW-0309">Germination</keyword>
<comment type="similarity">
    <text evidence="2">Belongs to the amino acid-polyamine-organocation (APC) superfamily. Spore germination protein (SGP) (TC 2.A.3.9) family.</text>
</comment>
<keyword evidence="3" id="KW-0813">Transport</keyword>
<reference evidence="9 10" key="1">
    <citation type="submission" date="2019-11" db="EMBL/GenBank/DDBJ databases">
        <title>Draft genome sequences of five Paenibacillus species of dairy origin.</title>
        <authorList>
            <person name="Olajide A.M."/>
            <person name="Chen S."/>
            <person name="Lapointe G."/>
        </authorList>
    </citation>
    <scope>NUCLEOTIDE SEQUENCE [LARGE SCALE GENOMIC DNA]</scope>
    <source>
        <strain evidence="9 10">12CR55</strain>
    </source>
</reference>
<evidence type="ECO:0000256" key="3">
    <source>
        <dbReference type="ARBA" id="ARBA00022448"/>
    </source>
</evidence>
<protein>
    <submittedName>
        <fullName evidence="9">GerAB/ArcD/ProY family transporter</fullName>
    </submittedName>
</protein>
<dbReference type="EMBL" id="WNZW01000004">
    <property type="protein sequence ID" value="MUG45939.1"/>
    <property type="molecule type" value="Genomic_DNA"/>
</dbReference>
<feature type="transmembrane region" description="Helical" evidence="8">
    <location>
        <begin position="181"/>
        <end position="203"/>
    </location>
</feature>
<organism evidence="9 10">
    <name type="scientific">Paenibacillus woosongensis</name>
    <dbReference type="NCBI Taxonomy" id="307580"/>
    <lineage>
        <taxon>Bacteria</taxon>
        <taxon>Bacillati</taxon>
        <taxon>Bacillota</taxon>
        <taxon>Bacilli</taxon>
        <taxon>Bacillales</taxon>
        <taxon>Paenibacillaceae</taxon>
        <taxon>Paenibacillus</taxon>
    </lineage>
</organism>
<evidence type="ECO:0000256" key="4">
    <source>
        <dbReference type="ARBA" id="ARBA00022544"/>
    </source>
</evidence>
<comment type="caution">
    <text evidence="9">The sequence shown here is derived from an EMBL/GenBank/DDBJ whole genome shotgun (WGS) entry which is preliminary data.</text>
</comment>
<dbReference type="GO" id="GO:0009847">
    <property type="term" value="P:spore germination"/>
    <property type="evidence" value="ECO:0007669"/>
    <property type="project" value="InterPro"/>
</dbReference>
<feature type="transmembrane region" description="Helical" evidence="8">
    <location>
        <begin position="299"/>
        <end position="316"/>
    </location>
</feature>
<dbReference type="PANTHER" id="PTHR34975:SF2">
    <property type="entry name" value="SPORE GERMINATION PROTEIN A2"/>
    <property type="match status" value="1"/>
</dbReference>
<evidence type="ECO:0000256" key="7">
    <source>
        <dbReference type="ARBA" id="ARBA00023136"/>
    </source>
</evidence>
<comment type="subcellular location">
    <subcellularLocation>
        <location evidence="1">Membrane</location>
        <topology evidence="1">Multi-pass membrane protein</topology>
    </subcellularLocation>
</comment>
<evidence type="ECO:0000256" key="5">
    <source>
        <dbReference type="ARBA" id="ARBA00022692"/>
    </source>
</evidence>
<evidence type="ECO:0000256" key="2">
    <source>
        <dbReference type="ARBA" id="ARBA00007998"/>
    </source>
</evidence>
<evidence type="ECO:0000256" key="8">
    <source>
        <dbReference type="SAM" id="Phobius"/>
    </source>
</evidence>
<gene>
    <name evidence="9" type="ORF">GNP95_13165</name>
</gene>
<proteinExistence type="inferred from homology"/>
<feature type="transmembrane region" description="Helical" evidence="8">
    <location>
        <begin position="84"/>
        <end position="106"/>
    </location>
</feature>
<dbReference type="GO" id="GO:0016020">
    <property type="term" value="C:membrane"/>
    <property type="evidence" value="ECO:0007669"/>
    <property type="project" value="UniProtKB-SubCell"/>
</dbReference>
<feature type="transmembrane region" description="Helical" evidence="8">
    <location>
        <begin position="266"/>
        <end position="287"/>
    </location>
</feature>
<keyword evidence="7 8" id="KW-0472">Membrane</keyword>
<feature type="transmembrane region" description="Helical" evidence="8">
    <location>
        <begin position="118"/>
        <end position="137"/>
    </location>
</feature>
<dbReference type="AlphaFoldDB" id="A0A7X2Z1M7"/>
<feature type="transmembrane region" description="Helical" evidence="8">
    <location>
        <begin position="12"/>
        <end position="30"/>
    </location>
</feature>
<feature type="transmembrane region" description="Helical" evidence="8">
    <location>
        <begin position="215"/>
        <end position="238"/>
    </location>
</feature>
<dbReference type="Gene3D" id="1.20.1740.10">
    <property type="entry name" value="Amino acid/polyamine transporter I"/>
    <property type="match status" value="1"/>
</dbReference>
<dbReference type="RefSeq" id="WP_155611353.1">
    <property type="nucleotide sequence ID" value="NZ_WNZW01000004.1"/>
</dbReference>
<evidence type="ECO:0000256" key="6">
    <source>
        <dbReference type="ARBA" id="ARBA00022989"/>
    </source>
</evidence>
<dbReference type="Proteomes" id="UP000447876">
    <property type="component" value="Unassembled WGS sequence"/>
</dbReference>
<feature type="transmembrane region" description="Helical" evidence="8">
    <location>
        <begin position="42"/>
        <end position="63"/>
    </location>
</feature>
<dbReference type="InterPro" id="IPR004761">
    <property type="entry name" value="Spore_GerAB"/>
</dbReference>
<accession>A0A7X2Z1M7</accession>
<feature type="transmembrane region" description="Helical" evidence="8">
    <location>
        <begin position="328"/>
        <end position="349"/>
    </location>
</feature>
<evidence type="ECO:0000256" key="1">
    <source>
        <dbReference type="ARBA" id="ARBA00004141"/>
    </source>
</evidence>
<dbReference type="PANTHER" id="PTHR34975">
    <property type="entry name" value="SPORE GERMINATION PROTEIN A2"/>
    <property type="match status" value="1"/>
</dbReference>